<gene>
    <name evidence="2" type="ORF">OMAR00292_LOCUS1333</name>
</gene>
<evidence type="ECO:0000256" key="1">
    <source>
        <dbReference type="SAM" id="MobiDB-lite"/>
    </source>
</evidence>
<dbReference type="EMBL" id="HBIT01003058">
    <property type="protein sequence ID" value="CAE0615458.1"/>
    <property type="molecule type" value="Transcribed_RNA"/>
</dbReference>
<feature type="region of interest" description="Disordered" evidence="1">
    <location>
        <begin position="59"/>
        <end position="97"/>
    </location>
</feature>
<reference evidence="2" key="1">
    <citation type="submission" date="2021-01" db="EMBL/GenBank/DDBJ databases">
        <authorList>
            <person name="Corre E."/>
            <person name="Pelletier E."/>
            <person name="Niang G."/>
            <person name="Scheremetjew M."/>
            <person name="Finn R."/>
            <person name="Kale V."/>
            <person name="Holt S."/>
            <person name="Cochrane G."/>
            <person name="Meng A."/>
            <person name="Brown T."/>
            <person name="Cohen L."/>
        </authorList>
    </citation>
    <scope>NUCLEOTIDE SEQUENCE</scope>
    <source>
        <strain evidence="2">CCMP1795</strain>
    </source>
</reference>
<evidence type="ECO:0000313" key="2">
    <source>
        <dbReference type="EMBL" id="CAE0615458.1"/>
    </source>
</evidence>
<organism evidence="2">
    <name type="scientific">Oxyrrhis marina</name>
    <name type="common">Dinoflagellate</name>
    <dbReference type="NCBI Taxonomy" id="2969"/>
    <lineage>
        <taxon>Eukaryota</taxon>
        <taxon>Sar</taxon>
        <taxon>Alveolata</taxon>
        <taxon>Dinophyceae</taxon>
        <taxon>Oxyrrhinales</taxon>
        <taxon>Oxyrrhinaceae</taxon>
        <taxon>Oxyrrhis</taxon>
    </lineage>
</organism>
<accession>A0A7S3UJL4</accession>
<feature type="compositionally biased region" description="Low complexity" evidence="1">
    <location>
        <begin position="72"/>
        <end position="90"/>
    </location>
</feature>
<dbReference type="AlphaFoldDB" id="A0A7S3UJL4"/>
<proteinExistence type="predicted"/>
<name>A0A7S3UJL4_OXYMA</name>
<sequence>MRPEIPTYCGLNSTSNDNYAKTWHVLSAAHPYSAGKSSFAHNVAKPPGDVVQMLNTASSTFRPPRKATGGMRRSSSAASSVASSHRSSSSTVKLPRVASSGAIPSFSRVLQNS</sequence>
<protein>
    <submittedName>
        <fullName evidence="2">Uncharacterized protein</fullName>
    </submittedName>
</protein>